<sequence>MSYIVLILPFQYSSGSKDGWLSLITLSL</sequence>
<accession>A0A0E9R1Y0</accession>
<reference evidence="1" key="2">
    <citation type="journal article" date="2015" name="Fish Shellfish Immunol.">
        <title>Early steps in the European eel (Anguilla anguilla)-Vibrio vulnificus interaction in the gills: Role of the RtxA13 toxin.</title>
        <authorList>
            <person name="Callol A."/>
            <person name="Pajuelo D."/>
            <person name="Ebbesson L."/>
            <person name="Teles M."/>
            <person name="MacKenzie S."/>
            <person name="Amaro C."/>
        </authorList>
    </citation>
    <scope>NUCLEOTIDE SEQUENCE</scope>
</reference>
<dbReference type="AlphaFoldDB" id="A0A0E9R1Y0"/>
<protein>
    <submittedName>
        <fullName evidence="1">Uncharacterized protein</fullName>
    </submittedName>
</protein>
<evidence type="ECO:0000313" key="1">
    <source>
        <dbReference type="EMBL" id="JAH23196.1"/>
    </source>
</evidence>
<dbReference type="EMBL" id="GBXM01085381">
    <property type="protein sequence ID" value="JAH23196.1"/>
    <property type="molecule type" value="Transcribed_RNA"/>
</dbReference>
<organism evidence="1">
    <name type="scientific">Anguilla anguilla</name>
    <name type="common">European freshwater eel</name>
    <name type="synonym">Muraena anguilla</name>
    <dbReference type="NCBI Taxonomy" id="7936"/>
    <lineage>
        <taxon>Eukaryota</taxon>
        <taxon>Metazoa</taxon>
        <taxon>Chordata</taxon>
        <taxon>Craniata</taxon>
        <taxon>Vertebrata</taxon>
        <taxon>Euteleostomi</taxon>
        <taxon>Actinopterygii</taxon>
        <taxon>Neopterygii</taxon>
        <taxon>Teleostei</taxon>
        <taxon>Anguilliformes</taxon>
        <taxon>Anguillidae</taxon>
        <taxon>Anguilla</taxon>
    </lineage>
</organism>
<name>A0A0E9R1Y0_ANGAN</name>
<reference evidence="1" key="1">
    <citation type="submission" date="2014-11" db="EMBL/GenBank/DDBJ databases">
        <authorList>
            <person name="Amaro Gonzalez C."/>
        </authorList>
    </citation>
    <scope>NUCLEOTIDE SEQUENCE</scope>
</reference>
<proteinExistence type="predicted"/>